<reference evidence="4 5" key="1">
    <citation type="submission" date="2016-10" db="EMBL/GenBank/DDBJ databases">
        <authorList>
            <person name="Varghese N."/>
            <person name="Submissions S."/>
        </authorList>
    </citation>
    <scope>NUCLEOTIDE SEQUENCE [LARGE SCALE GENOMIC DNA]</scope>
    <source>
        <strain evidence="4 5">IBRC-M10081</strain>
    </source>
</reference>
<evidence type="ECO:0000256" key="2">
    <source>
        <dbReference type="RuleBase" id="RU003875"/>
    </source>
</evidence>
<protein>
    <submittedName>
        <fullName evidence="4">Starvation-inducible DNA-binding protein</fullName>
    </submittedName>
</protein>
<dbReference type="PANTHER" id="PTHR42932:SF1">
    <property type="entry name" value="GENERAL STRESS PROTEIN 20U"/>
    <property type="match status" value="1"/>
</dbReference>
<organism evidence="4 5">
    <name type="scientific">Aliicoccus persicus</name>
    <dbReference type="NCBI Taxonomy" id="930138"/>
    <lineage>
        <taxon>Bacteria</taxon>
        <taxon>Bacillati</taxon>
        <taxon>Bacillota</taxon>
        <taxon>Bacilli</taxon>
        <taxon>Bacillales</taxon>
        <taxon>Staphylococcaceae</taxon>
        <taxon>Aliicoccus</taxon>
    </lineage>
</organism>
<dbReference type="PRINTS" id="PR01346">
    <property type="entry name" value="HELNAPAPROT"/>
</dbReference>
<evidence type="ECO:0000313" key="5">
    <source>
        <dbReference type="Proteomes" id="UP000243605"/>
    </source>
</evidence>
<dbReference type="GO" id="GO:0003677">
    <property type="term" value="F:DNA binding"/>
    <property type="evidence" value="ECO:0007669"/>
    <property type="project" value="UniProtKB-KW"/>
</dbReference>
<name>A0A662Z7F6_9STAP</name>
<dbReference type="AlphaFoldDB" id="A0A662Z7F6"/>
<keyword evidence="5" id="KW-1185">Reference proteome</keyword>
<comment type="similarity">
    <text evidence="1 2">Belongs to the Dps family.</text>
</comment>
<dbReference type="PANTHER" id="PTHR42932">
    <property type="entry name" value="GENERAL STRESS PROTEIN 20U"/>
    <property type="match status" value="1"/>
</dbReference>
<accession>A0A662Z7F6</accession>
<dbReference type="InterPro" id="IPR002177">
    <property type="entry name" value="DPS_DNA-bd"/>
</dbReference>
<evidence type="ECO:0000256" key="1">
    <source>
        <dbReference type="ARBA" id="ARBA00009497"/>
    </source>
</evidence>
<dbReference type="OrthoDB" id="9797023at2"/>
<dbReference type="PIRSF" id="PIRSF005900">
    <property type="entry name" value="Dps"/>
    <property type="match status" value="1"/>
</dbReference>
<dbReference type="Gene3D" id="1.20.1260.10">
    <property type="match status" value="1"/>
</dbReference>
<dbReference type="GO" id="GO:0016722">
    <property type="term" value="F:oxidoreductase activity, acting on metal ions"/>
    <property type="evidence" value="ECO:0007669"/>
    <property type="project" value="InterPro"/>
</dbReference>
<dbReference type="InterPro" id="IPR012347">
    <property type="entry name" value="Ferritin-like"/>
</dbReference>
<dbReference type="CDD" id="cd01043">
    <property type="entry name" value="DPS"/>
    <property type="match status" value="1"/>
</dbReference>
<dbReference type="RefSeq" id="WP_091476071.1">
    <property type="nucleotide sequence ID" value="NZ_FOIT01000006.1"/>
</dbReference>
<sequence>MARSEDTQALKEVLNHQVANFTVLWTKLHNYHWYVKGHNFFSLHEKFEELYNTSGEYVDEIAERLLAIGGEPVARLDEALKEASIEDAEYDLTADQMVRQLNKDFDLISKELDKGKDVAEEAGDDRTADMFIGMNTELEKNNWMLKSFLGKDVQ</sequence>
<dbReference type="Proteomes" id="UP000243605">
    <property type="component" value="Unassembled WGS sequence"/>
</dbReference>
<dbReference type="PROSITE" id="PS00819">
    <property type="entry name" value="DPS_2"/>
    <property type="match status" value="1"/>
</dbReference>
<evidence type="ECO:0000259" key="3">
    <source>
        <dbReference type="Pfam" id="PF00210"/>
    </source>
</evidence>
<gene>
    <name evidence="4" type="ORF">SAMN05192557_1808</name>
</gene>
<dbReference type="Pfam" id="PF00210">
    <property type="entry name" value="Ferritin"/>
    <property type="match status" value="1"/>
</dbReference>
<dbReference type="InterPro" id="IPR009078">
    <property type="entry name" value="Ferritin-like_SF"/>
</dbReference>
<dbReference type="SUPFAM" id="SSF47240">
    <property type="entry name" value="Ferritin-like"/>
    <property type="match status" value="1"/>
</dbReference>
<proteinExistence type="inferred from homology"/>
<evidence type="ECO:0000313" key="4">
    <source>
        <dbReference type="EMBL" id="SEW14523.1"/>
    </source>
</evidence>
<dbReference type="GO" id="GO:0008199">
    <property type="term" value="F:ferric iron binding"/>
    <property type="evidence" value="ECO:0007669"/>
    <property type="project" value="InterPro"/>
</dbReference>
<dbReference type="EMBL" id="FOIT01000006">
    <property type="protein sequence ID" value="SEW14523.1"/>
    <property type="molecule type" value="Genomic_DNA"/>
</dbReference>
<dbReference type="PROSITE" id="PS00818">
    <property type="entry name" value="DPS_1"/>
    <property type="match status" value="1"/>
</dbReference>
<dbReference type="InterPro" id="IPR008331">
    <property type="entry name" value="Ferritin_DPS_dom"/>
</dbReference>
<dbReference type="InterPro" id="IPR023188">
    <property type="entry name" value="DPS_DNA-bd_CS"/>
</dbReference>
<keyword evidence="4" id="KW-0238">DNA-binding</keyword>
<feature type="domain" description="Ferritin/DPS" evidence="3">
    <location>
        <begin position="12"/>
        <end position="151"/>
    </location>
</feature>